<accession>A0A1B6K922</accession>
<dbReference type="Gene3D" id="1.20.5.170">
    <property type="match status" value="1"/>
</dbReference>
<evidence type="ECO:0000256" key="3">
    <source>
        <dbReference type="SAM" id="SignalP"/>
    </source>
</evidence>
<dbReference type="AlphaFoldDB" id="A0A1B6K922"/>
<evidence type="ECO:0000256" key="2">
    <source>
        <dbReference type="SAM" id="MobiDB-lite"/>
    </source>
</evidence>
<feature type="domain" description="BZIP" evidence="4">
    <location>
        <begin position="50"/>
        <end position="113"/>
    </location>
</feature>
<dbReference type="SMART" id="SM00338">
    <property type="entry name" value="BRLZ"/>
    <property type="match status" value="1"/>
</dbReference>
<feature type="region of interest" description="Disordered" evidence="2">
    <location>
        <begin position="31"/>
        <end position="62"/>
    </location>
</feature>
<dbReference type="InterPro" id="IPR046347">
    <property type="entry name" value="bZIP_sf"/>
</dbReference>
<dbReference type="InterPro" id="IPR004827">
    <property type="entry name" value="bZIP"/>
</dbReference>
<keyword evidence="1" id="KW-0175">Coiled coil</keyword>
<keyword evidence="3" id="KW-0732">Signal</keyword>
<evidence type="ECO:0000313" key="5">
    <source>
        <dbReference type="EMBL" id="JAT07942.1"/>
    </source>
</evidence>
<feature type="signal peptide" evidence="3">
    <location>
        <begin position="1"/>
        <end position="17"/>
    </location>
</feature>
<dbReference type="GO" id="GO:0003700">
    <property type="term" value="F:DNA-binding transcription factor activity"/>
    <property type="evidence" value="ECO:0007669"/>
    <property type="project" value="InterPro"/>
</dbReference>
<dbReference type="EMBL" id="GEBQ01032035">
    <property type="protein sequence ID" value="JAT07942.1"/>
    <property type="molecule type" value="Transcribed_RNA"/>
</dbReference>
<dbReference type="SUPFAM" id="SSF57959">
    <property type="entry name" value="Leucine zipper domain"/>
    <property type="match status" value="1"/>
</dbReference>
<dbReference type="Pfam" id="PF07716">
    <property type="entry name" value="bZIP_2"/>
    <property type="match status" value="1"/>
</dbReference>
<protein>
    <recommendedName>
        <fullName evidence="4">BZIP domain-containing protein</fullName>
    </recommendedName>
</protein>
<gene>
    <name evidence="5" type="ORF">g.22473</name>
</gene>
<name>A0A1B6K922_9HEMI</name>
<proteinExistence type="predicted"/>
<feature type="compositionally biased region" description="Basic and acidic residues" evidence="2">
    <location>
        <begin position="46"/>
        <end position="60"/>
    </location>
</feature>
<feature type="coiled-coil region" evidence="1">
    <location>
        <begin position="68"/>
        <end position="116"/>
    </location>
</feature>
<feature type="non-terminal residue" evidence="5">
    <location>
        <position position="1"/>
    </location>
</feature>
<reference evidence="5" key="1">
    <citation type="submission" date="2015-11" db="EMBL/GenBank/DDBJ databases">
        <title>De novo transcriptome assembly of four potential Pierce s Disease insect vectors from Arizona vineyards.</title>
        <authorList>
            <person name="Tassone E.E."/>
        </authorList>
    </citation>
    <scope>NUCLEOTIDE SEQUENCE</scope>
</reference>
<evidence type="ECO:0000259" key="4">
    <source>
        <dbReference type="PROSITE" id="PS50217"/>
    </source>
</evidence>
<organism evidence="5">
    <name type="scientific">Graphocephala atropunctata</name>
    <dbReference type="NCBI Taxonomy" id="36148"/>
    <lineage>
        <taxon>Eukaryota</taxon>
        <taxon>Metazoa</taxon>
        <taxon>Ecdysozoa</taxon>
        <taxon>Arthropoda</taxon>
        <taxon>Hexapoda</taxon>
        <taxon>Insecta</taxon>
        <taxon>Pterygota</taxon>
        <taxon>Neoptera</taxon>
        <taxon>Paraneoptera</taxon>
        <taxon>Hemiptera</taxon>
        <taxon>Auchenorrhyncha</taxon>
        <taxon>Membracoidea</taxon>
        <taxon>Cicadellidae</taxon>
        <taxon>Cicadellinae</taxon>
        <taxon>Cicadellini</taxon>
        <taxon>Graphocephala</taxon>
    </lineage>
</organism>
<evidence type="ECO:0000256" key="1">
    <source>
        <dbReference type="SAM" id="Coils"/>
    </source>
</evidence>
<feature type="chain" id="PRO_5008586375" description="BZIP domain-containing protein" evidence="3">
    <location>
        <begin position="18"/>
        <end position="132"/>
    </location>
</feature>
<sequence length="132" mass="15685">FVFVVLCLFSFRSKVDELFCLEAKNVMETYTSGMEHRQQKSNSDSDSGKDENYRRQRDKNNQAVHRCRMKKAELADNIRKRKEELEKQNEKLSGYIEAQKHEIVRMERNCEELRVIVTQLVQLEDSSLQLCH</sequence>
<dbReference type="GO" id="GO:0005634">
    <property type="term" value="C:nucleus"/>
    <property type="evidence" value="ECO:0007669"/>
    <property type="project" value="UniProtKB-ARBA"/>
</dbReference>
<dbReference type="PROSITE" id="PS50217">
    <property type="entry name" value="BZIP"/>
    <property type="match status" value="1"/>
</dbReference>